<dbReference type="GO" id="GO:0000976">
    <property type="term" value="F:transcription cis-regulatory region binding"/>
    <property type="evidence" value="ECO:0007669"/>
    <property type="project" value="TreeGrafter"/>
</dbReference>
<keyword evidence="3" id="KW-0805">Transcription regulation</keyword>
<dbReference type="PROSITE" id="PS51755">
    <property type="entry name" value="OMPR_PHOB"/>
    <property type="match status" value="1"/>
</dbReference>
<feature type="domain" description="Response regulatory" evidence="8">
    <location>
        <begin position="13"/>
        <end position="125"/>
    </location>
</feature>
<feature type="DNA-binding region" description="OmpR/PhoB-type" evidence="7">
    <location>
        <begin position="133"/>
        <end position="228"/>
    </location>
</feature>
<dbReference type="InterPro" id="IPR039420">
    <property type="entry name" value="WalR-like"/>
</dbReference>
<keyword evidence="11" id="KW-1185">Reference proteome</keyword>
<evidence type="ECO:0000256" key="7">
    <source>
        <dbReference type="PROSITE-ProRule" id="PRU01091"/>
    </source>
</evidence>
<sequence>MIRAAAPNTVKRRLLVIEDDQELGSQIVKSLQTAGFESTWWKEGKTIDKTALADVELVVLDLMLPGTYGLDILKSLRSRSDVPVLVLSALNDTPSKVRALQLGADDYMTKPFWPEELVERVRARLRRPAMQRTEALEVGPLRIDREAREASLAGERIELTRVEFDFLVALAERPGAAITRKHLADRVLDPSREGSERTLDVHASRLRKKLGTSVTIETVWGIGYRLLAEASE</sequence>
<dbReference type="AlphaFoldDB" id="A0A0K1PVW2"/>
<gene>
    <name evidence="10" type="ORF">AKJ09_04326</name>
</gene>
<dbReference type="STRING" id="1391654.AKJ09_04326"/>
<name>A0A0K1PVW2_9BACT</name>
<evidence type="ECO:0000256" key="3">
    <source>
        <dbReference type="ARBA" id="ARBA00023015"/>
    </source>
</evidence>
<dbReference type="Gene3D" id="6.10.250.690">
    <property type="match status" value="1"/>
</dbReference>
<dbReference type="Pfam" id="PF00486">
    <property type="entry name" value="Trans_reg_C"/>
    <property type="match status" value="1"/>
</dbReference>
<evidence type="ECO:0000259" key="8">
    <source>
        <dbReference type="PROSITE" id="PS50110"/>
    </source>
</evidence>
<evidence type="ECO:0000256" key="2">
    <source>
        <dbReference type="ARBA" id="ARBA00023012"/>
    </source>
</evidence>
<dbReference type="InterPro" id="IPR011006">
    <property type="entry name" value="CheY-like_superfamily"/>
</dbReference>
<keyword evidence="1 6" id="KW-0597">Phosphoprotein</keyword>
<reference evidence="10 11" key="1">
    <citation type="submission" date="2015-08" db="EMBL/GenBank/DDBJ databases">
        <authorList>
            <person name="Babu N.S."/>
            <person name="Beckwith C.J."/>
            <person name="Beseler K.G."/>
            <person name="Brison A."/>
            <person name="Carone J.V."/>
            <person name="Caskin T.P."/>
            <person name="Diamond M."/>
            <person name="Durham M.E."/>
            <person name="Foxe J.M."/>
            <person name="Go M."/>
            <person name="Henderson B.A."/>
            <person name="Jones I.B."/>
            <person name="McGettigan J.A."/>
            <person name="Micheletti S.J."/>
            <person name="Nasrallah M.E."/>
            <person name="Ortiz D."/>
            <person name="Piller C.R."/>
            <person name="Privatt S.R."/>
            <person name="Schneider S.L."/>
            <person name="Sharp S."/>
            <person name="Smith T.C."/>
            <person name="Stanton J.D."/>
            <person name="Ullery H.E."/>
            <person name="Wilson R.J."/>
            <person name="Serrano M.G."/>
            <person name="Buck G."/>
            <person name="Lee V."/>
            <person name="Wang Y."/>
            <person name="Carvalho R."/>
            <person name="Voegtly L."/>
            <person name="Shi R."/>
            <person name="Duckworth R."/>
            <person name="Johnson A."/>
            <person name="Loviza R."/>
            <person name="Walstead R."/>
            <person name="Shah Z."/>
            <person name="Kiflezghi M."/>
            <person name="Wade K."/>
            <person name="Ball S.L."/>
            <person name="Bradley K.W."/>
            <person name="Asai D.J."/>
            <person name="Bowman C.A."/>
            <person name="Russell D.A."/>
            <person name="Pope W.H."/>
            <person name="Jacobs-Sera D."/>
            <person name="Hendrix R.W."/>
            <person name="Hatfull G.F."/>
        </authorList>
    </citation>
    <scope>NUCLEOTIDE SEQUENCE [LARGE SCALE GENOMIC DNA]</scope>
    <source>
        <strain evidence="10 11">DSM 27648</strain>
    </source>
</reference>
<dbReference type="Pfam" id="PF00072">
    <property type="entry name" value="Response_reg"/>
    <property type="match status" value="1"/>
</dbReference>
<dbReference type="SMART" id="SM00862">
    <property type="entry name" value="Trans_reg_C"/>
    <property type="match status" value="1"/>
</dbReference>
<keyword evidence="2" id="KW-0902">Two-component regulatory system</keyword>
<dbReference type="SUPFAM" id="SSF46894">
    <property type="entry name" value="C-terminal effector domain of the bipartite response regulators"/>
    <property type="match status" value="1"/>
</dbReference>
<feature type="domain" description="OmpR/PhoB-type" evidence="9">
    <location>
        <begin position="133"/>
        <end position="228"/>
    </location>
</feature>
<keyword evidence="4 7" id="KW-0238">DNA-binding</keyword>
<evidence type="ECO:0000313" key="10">
    <source>
        <dbReference type="EMBL" id="AKU97662.1"/>
    </source>
</evidence>
<evidence type="ECO:0000256" key="1">
    <source>
        <dbReference type="ARBA" id="ARBA00022553"/>
    </source>
</evidence>
<dbReference type="InterPro" id="IPR036388">
    <property type="entry name" value="WH-like_DNA-bd_sf"/>
</dbReference>
<dbReference type="InterPro" id="IPR001867">
    <property type="entry name" value="OmpR/PhoB-type_DNA-bd"/>
</dbReference>
<evidence type="ECO:0000256" key="6">
    <source>
        <dbReference type="PROSITE-ProRule" id="PRU00169"/>
    </source>
</evidence>
<dbReference type="InterPro" id="IPR016032">
    <property type="entry name" value="Sig_transdc_resp-reg_C-effctor"/>
</dbReference>
<evidence type="ECO:0000256" key="4">
    <source>
        <dbReference type="ARBA" id="ARBA00023125"/>
    </source>
</evidence>
<dbReference type="SMART" id="SM00448">
    <property type="entry name" value="REC"/>
    <property type="match status" value="1"/>
</dbReference>
<dbReference type="Gene3D" id="3.40.50.2300">
    <property type="match status" value="1"/>
</dbReference>
<dbReference type="EMBL" id="CP012333">
    <property type="protein sequence ID" value="AKU97662.1"/>
    <property type="molecule type" value="Genomic_DNA"/>
</dbReference>
<dbReference type="Proteomes" id="UP000064967">
    <property type="component" value="Chromosome"/>
</dbReference>
<organism evidence="10 11">
    <name type="scientific">Labilithrix luteola</name>
    <dbReference type="NCBI Taxonomy" id="1391654"/>
    <lineage>
        <taxon>Bacteria</taxon>
        <taxon>Pseudomonadati</taxon>
        <taxon>Myxococcota</taxon>
        <taxon>Polyangia</taxon>
        <taxon>Polyangiales</taxon>
        <taxon>Labilitrichaceae</taxon>
        <taxon>Labilithrix</taxon>
    </lineage>
</organism>
<dbReference type="SUPFAM" id="SSF52172">
    <property type="entry name" value="CheY-like"/>
    <property type="match status" value="1"/>
</dbReference>
<protein>
    <submittedName>
        <fullName evidence="10">DNA-binding response regulator</fullName>
    </submittedName>
</protein>
<evidence type="ECO:0000259" key="9">
    <source>
        <dbReference type="PROSITE" id="PS51755"/>
    </source>
</evidence>
<dbReference type="PANTHER" id="PTHR48111">
    <property type="entry name" value="REGULATOR OF RPOS"/>
    <property type="match status" value="1"/>
</dbReference>
<dbReference type="PANTHER" id="PTHR48111:SF1">
    <property type="entry name" value="TWO-COMPONENT RESPONSE REGULATOR ORR33"/>
    <property type="match status" value="1"/>
</dbReference>
<dbReference type="CDD" id="cd00383">
    <property type="entry name" value="trans_reg_C"/>
    <property type="match status" value="1"/>
</dbReference>
<dbReference type="KEGG" id="llu:AKJ09_04326"/>
<accession>A0A0K1PVW2</accession>
<dbReference type="InterPro" id="IPR001789">
    <property type="entry name" value="Sig_transdc_resp-reg_receiver"/>
</dbReference>
<dbReference type="Gene3D" id="1.10.10.10">
    <property type="entry name" value="Winged helix-like DNA-binding domain superfamily/Winged helix DNA-binding domain"/>
    <property type="match status" value="1"/>
</dbReference>
<dbReference type="GO" id="GO:0005829">
    <property type="term" value="C:cytosol"/>
    <property type="evidence" value="ECO:0007669"/>
    <property type="project" value="TreeGrafter"/>
</dbReference>
<proteinExistence type="predicted"/>
<dbReference type="PROSITE" id="PS50110">
    <property type="entry name" value="RESPONSE_REGULATORY"/>
    <property type="match status" value="1"/>
</dbReference>
<dbReference type="GO" id="GO:0006355">
    <property type="term" value="P:regulation of DNA-templated transcription"/>
    <property type="evidence" value="ECO:0007669"/>
    <property type="project" value="InterPro"/>
</dbReference>
<dbReference type="PATRIC" id="fig|1391654.3.peg.4383"/>
<keyword evidence="5" id="KW-0804">Transcription</keyword>
<dbReference type="GO" id="GO:0032993">
    <property type="term" value="C:protein-DNA complex"/>
    <property type="evidence" value="ECO:0007669"/>
    <property type="project" value="TreeGrafter"/>
</dbReference>
<evidence type="ECO:0000313" key="11">
    <source>
        <dbReference type="Proteomes" id="UP000064967"/>
    </source>
</evidence>
<dbReference type="GO" id="GO:0000156">
    <property type="term" value="F:phosphorelay response regulator activity"/>
    <property type="evidence" value="ECO:0007669"/>
    <property type="project" value="TreeGrafter"/>
</dbReference>
<feature type="modified residue" description="4-aspartylphosphate" evidence="6">
    <location>
        <position position="61"/>
    </location>
</feature>
<evidence type="ECO:0000256" key="5">
    <source>
        <dbReference type="ARBA" id="ARBA00023163"/>
    </source>
</evidence>